<dbReference type="Proteomes" id="UP001281410">
    <property type="component" value="Unassembled WGS sequence"/>
</dbReference>
<feature type="region of interest" description="Disordered" evidence="1">
    <location>
        <begin position="293"/>
        <end position="317"/>
    </location>
</feature>
<organism evidence="2 3">
    <name type="scientific">Dipteronia sinensis</name>
    <dbReference type="NCBI Taxonomy" id="43782"/>
    <lineage>
        <taxon>Eukaryota</taxon>
        <taxon>Viridiplantae</taxon>
        <taxon>Streptophyta</taxon>
        <taxon>Embryophyta</taxon>
        <taxon>Tracheophyta</taxon>
        <taxon>Spermatophyta</taxon>
        <taxon>Magnoliopsida</taxon>
        <taxon>eudicotyledons</taxon>
        <taxon>Gunneridae</taxon>
        <taxon>Pentapetalae</taxon>
        <taxon>rosids</taxon>
        <taxon>malvids</taxon>
        <taxon>Sapindales</taxon>
        <taxon>Sapindaceae</taxon>
        <taxon>Hippocastanoideae</taxon>
        <taxon>Acereae</taxon>
        <taxon>Dipteronia</taxon>
    </lineage>
</organism>
<keyword evidence="3" id="KW-1185">Reference proteome</keyword>
<feature type="compositionally biased region" description="Low complexity" evidence="1">
    <location>
        <begin position="304"/>
        <end position="317"/>
    </location>
</feature>
<feature type="compositionally biased region" description="Acidic residues" evidence="1">
    <location>
        <begin position="151"/>
        <end position="164"/>
    </location>
</feature>
<proteinExistence type="predicted"/>
<dbReference type="PANTHER" id="PTHR34775">
    <property type="entry name" value="TRANSMEMBRANE PROTEIN"/>
    <property type="match status" value="1"/>
</dbReference>
<gene>
    <name evidence="2" type="ORF">Dsin_032185</name>
</gene>
<comment type="caution">
    <text evidence="2">The sequence shown here is derived from an EMBL/GenBank/DDBJ whole genome shotgun (WGS) entry which is preliminary data.</text>
</comment>
<feature type="region of interest" description="Disordered" evidence="1">
    <location>
        <begin position="146"/>
        <end position="166"/>
    </location>
</feature>
<evidence type="ECO:0000256" key="1">
    <source>
        <dbReference type="SAM" id="MobiDB-lite"/>
    </source>
</evidence>
<accession>A0AAD9ZP80</accession>
<evidence type="ECO:0000313" key="2">
    <source>
        <dbReference type="EMBL" id="KAK3184899.1"/>
    </source>
</evidence>
<dbReference type="PANTHER" id="PTHR34775:SF4">
    <property type="entry name" value="TRANSMEMBRANE PROTEIN"/>
    <property type="match status" value="1"/>
</dbReference>
<dbReference type="AlphaFoldDB" id="A0AAD9ZP80"/>
<name>A0AAD9ZP80_9ROSI</name>
<sequence>MEENDFSKLEMSLNQIESSYDLTITDLGREETVKSDSIFHSEVLFDLKSDVSSSLEAATDEKDCVNLDLTFKISPRTSCPPLGPMLAPIDANPLMPPYDPKTNYLSPMPQFLYYRPNMRIKYMLHKDSESFASKNSSDSEVIEILSKGSQEESEDISSEEENGPEFEKVVHDNITEVSEHHIDSQSDKGLTSFAHVIKLDNSEAQHTQEIVEYDVEIDIKLQSNNIDLEGTENQPDVVIPEGSQNINDLTKNFVGISLSMLLSLLVKIAFFTYANAKKGKSSTPISVSAEHAQTKVEVGEPCPSEMSSFKSMSSRNR</sequence>
<dbReference type="EMBL" id="JANJYJ010000010">
    <property type="protein sequence ID" value="KAK3184899.1"/>
    <property type="molecule type" value="Genomic_DNA"/>
</dbReference>
<protein>
    <submittedName>
        <fullName evidence="2">Uncharacterized protein</fullName>
    </submittedName>
</protein>
<evidence type="ECO:0000313" key="3">
    <source>
        <dbReference type="Proteomes" id="UP001281410"/>
    </source>
</evidence>
<reference evidence="2" key="1">
    <citation type="journal article" date="2023" name="Plant J.">
        <title>Genome sequences and population genomics provide insights into the demographic history, inbreeding, and mutation load of two 'living fossil' tree species of Dipteronia.</title>
        <authorList>
            <person name="Feng Y."/>
            <person name="Comes H.P."/>
            <person name="Chen J."/>
            <person name="Zhu S."/>
            <person name="Lu R."/>
            <person name="Zhang X."/>
            <person name="Li P."/>
            <person name="Qiu J."/>
            <person name="Olsen K.M."/>
            <person name="Qiu Y."/>
        </authorList>
    </citation>
    <scope>NUCLEOTIDE SEQUENCE</scope>
    <source>
        <strain evidence="2">NBL</strain>
    </source>
</reference>